<gene>
    <name evidence="1" type="ORF">MILVUS5_LOCUS510</name>
</gene>
<dbReference type="EMBL" id="CASHSV030000001">
    <property type="protein sequence ID" value="CAJ2628227.1"/>
    <property type="molecule type" value="Genomic_DNA"/>
</dbReference>
<reference evidence="1" key="1">
    <citation type="submission" date="2023-10" db="EMBL/GenBank/DDBJ databases">
        <authorList>
            <person name="Rodriguez Cubillos JULIANA M."/>
            <person name="De Vega J."/>
        </authorList>
    </citation>
    <scope>NUCLEOTIDE SEQUENCE</scope>
</reference>
<accession>A0ACB0I837</accession>
<evidence type="ECO:0000313" key="1">
    <source>
        <dbReference type="EMBL" id="CAJ2628227.1"/>
    </source>
</evidence>
<protein>
    <submittedName>
        <fullName evidence="1">Uncharacterized protein</fullName>
    </submittedName>
</protein>
<organism evidence="1 2">
    <name type="scientific">Trifolium pratense</name>
    <name type="common">Red clover</name>
    <dbReference type="NCBI Taxonomy" id="57577"/>
    <lineage>
        <taxon>Eukaryota</taxon>
        <taxon>Viridiplantae</taxon>
        <taxon>Streptophyta</taxon>
        <taxon>Embryophyta</taxon>
        <taxon>Tracheophyta</taxon>
        <taxon>Spermatophyta</taxon>
        <taxon>Magnoliopsida</taxon>
        <taxon>eudicotyledons</taxon>
        <taxon>Gunneridae</taxon>
        <taxon>Pentapetalae</taxon>
        <taxon>rosids</taxon>
        <taxon>fabids</taxon>
        <taxon>Fabales</taxon>
        <taxon>Fabaceae</taxon>
        <taxon>Papilionoideae</taxon>
        <taxon>50 kb inversion clade</taxon>
        <taxon>NPAAA clade</taxon>
        <taxon>Hologalegina</taxon>
        <taxon>IRL clade</taxon>
        <taxon>Trifolieae</taxon>
        <taxon>Trifolium</taxon>
    </lineage>
</organism>
<proteinExistence type="predicted"/>
<dbReference type="Proteomes" id="UP001177021">
    <property type="component" value="Unassembled WGS sequence"/>
</dbReference>
<comment type="caution">
    <text evidence="1">The sequence shown here is derived from an EMBL/GenBank/DDBJ whole genome shotgun (WGS) entry which is preliminary data.</text>
</comment>
<name>A0ACB0I837_TRIPR</name>
<sequence>MTSIHPSLFLECTLFQQEESPVKKDLLEKPRLNHNAVVETRFLVEFVRLRAAANEKVLVFNIFLRPLCLIIDQLKLTLKWTENEEIFYMYGKVKKKKSLIHKFNYANSHVKILLASTKACSEGINLVGASRVVLLDVEWNPSVEKQAISRAYRIG</sequence>
<keyword evidence="2" id="KW-1185">Reference proteome</keyword>
<evidence type="ECO:0000313" key="2">
    <source>
        <dbReference type="Proteomes" id="UP001177021"/>
    </source>
</evidence>